<dbReference type="EMBL" id="FOAZ01000014">
    <property type="protein sequence ID" value="SEL88208.1"/>
    <property type="molecule type" value="Genomic_DNA"/>
</dbReference>
<feature type="transmembrane region" description="Helical" evidence="2">
    <location>
        <begin position="609"/>
        <end position="631"/>
    </location>
</feature>
<feature type="region of interest" description="Disordered" evidence="1">
    <location>
        <begin position="82"/>
        <end position="107"/>
    </location>
</feature>
<dbReference type="NCBIfam" id="NF047321">
    <property type="entry name" value="SCO7613_CTERM"/>
    <property type="match status" value="1"/>
</dbReference>
<dbReference type="Proteomes" id="UP000183015">
    <property type="component" value="Unassembled WGS sequence"/>
</dbReference>
<evidence type="ECO:0000256" key="1">
    <source>
        <dbReference type="SAM" id="MobiDB-lite"/>
    </source>
</evidence>
<feature type="transmembrane region" description="Helical" evidence="2">
    <location>
        <begin position="150"/>
        <end position="170"/>
    </location>
</feature>
<feature type="transmembrane region" description="Helical" evidence="2">
    <location>
        <begin position="561"/>
        <end position="578"/>
    </location>
</feature>
<feature type="transmembrane region" description="Helical" evidence="2">
    <location>
        <begin position="211"/>
        <end position="231"/>
    </location>
</feature>
<accession>A0A1H7TUK6</accession>
<feature type="transmembrane region" description="Helical" evidence="2">
    <location>
        <begin position="503"/>
        <end position="521"/>
    </location>
</feature>
<feature type="transmembrane region" description="Helical" evidence="2">
    <location>
        <begin position="302"/>
        <end position="323"/>
    </location>
</feature>
<gene>
    <name evidence="3" type="ORF">SAMN05414137_114204</name>
</gene>
<dbReference type="InterPro" id="IPR058062">
    <property type="entry name" value="SCO7613_C"/>
</dbReference>
<feature type="transmembrane region" description="Helical" evidence="2">
    <location>
        <begin position="698"/>
        <end position="716"/>
    </location>
</feature>
<feature type="transmembrane region" description="Helical" evidence="2">
    <location>
        <begin position="424"/>
        <end position="451"/>
    </location>
</feature>
<feature type="transmembrane region" description="Helical" evidence="2">
    <location>
        <begin position="723"/>
        <end position="742"/>
    </location>
</feature>
<feature type="transmembrane region" description="Helical" evidence="2">
    <location>
        <begin position="471"/>
        <end position="496"/>
    </location>
</feature>
<feature type="transmembrane region" description="Helical" evidence="2">
    <location>
        <begin position="366"/>
        <end position="385"/>
    </location>
</feature>
<dbReference type="AlphaFoldDB" id="A0A1H7TUK6"/>
<keyword evidence="2" id="KW-0812">Transmembrane</keyword>
<feature type="transmembrane region" description="Helical" evidence="2">
    <location>
        <begin position="827"/>
        <end position="849"/>
    </location>
</feature>
<evidence type="ECO:0000313" key="3">
    <source>
        <dbReference type="EMBL" id="SEL88208.1"/>
    </source>
</evidence>
<organism evidence="3 4">
    <name type="scientific">Streptacidiphilus jiangxiensis</name>
    <dbReference type="NCBI Taxonomy" id="235985"/>
    <lineage>
        <taxon>Bacteria</taxon>
        <taxon>Bacillati</taxon>
        <taxon>Actinomycetota</taxon>
        <taxon>Actinomycetes</taxon>
        <taxon>Kitasatosporales</taxon>
        <taxon>Streptomycetaceae</taxon>
        <taxon>Streptacidiphilus</taxon>
    </lineage>
</organism>
<keyword evidence="2" id="KW-1133">Transmembrane helix</keyword>
<sequence length="890" mass="89524">MSGRPEPVTLCGMTGFSPPCPDCGAPLVRGGRTRCAQCGLPLVGPDAAALWQVTVALQALDHQRSTLVGQREWLLGQLRARRDAPDTPSADAPGPAVPGPGFQPGPTWAAPVREVSGRSAQAVLLVLGGLLVSLAALVFTVVSWGAMSLAARTAILLGLTACALSLPVVLRRRQMSATAEASAAVGWGLVLLDFLGARAAGLGGLRTVNAFGYWAAAVALVSVLAMAHGWVLRLRFPLAAGFLLTRLPALLFVAASGSERIAAYAAALVSATVCDSALLWRAHAHGATSPGKETRERFGGPAVYQAAAAFAVAWAVIGGAVSAGASLKAEHLADATWAAVPLGVLGLLGVLVARRYPGVPLFGRQVAAGGAAAALLSAAGGFLHVVLPAPAWTPVAYAVPAAALAVAAAAVLRSRQAAGPDPLAVGAGCSGGAVLLLGSLVVVPEILRAALEPMGQLPATWADGSATAWDWHVAASALTGLGLLALVLGIGAVIGVPGVSRTVLEVSAVAVGVPVLALLPVGVGLPYAVAVAMALVIAVVAAGAALLNPSRASRLPIPSRPAQLTASLLATGIALLWASADRAASIAVLAVCALLGAALAWRRSAVAPVAAACTVLALGAEAAAVATTVGLTLPGTALAVLGVGIASAPAAAGIARAARTASGGPEATTGLALTAGAVEGTGYGLVALALMLDMRHPGSLAFALAVSGVAALGVALRTDRRRTAAITSSCLFIVASWIRLTLWGVHTPEAYTVSVAAVALTIGHLHHRRDASTPSTVTYGPGLSLALLPSLLTLWTDGHWVRPLLLGLAALLAVVLGVRFRLRAPLLLGGAVLLLTGAHELAPTVLQVLGLLPRWVPLAAAGLLLLLLGARYEQRLRDARRLRAGLRRFQ</sequence>
<dbReference type="eggNOG" id="COG3087">
    <property type="taxonomic scope" value="Bacteria"/>
</dbReference>
<feature type="transmembrane region" description="Helical" evidence="2">
    <location>
        <begin position="182"/>
        <end position="205"/>
    </location>
</feature>
<feature type="transmembrane region" description="Helical" evidence="2">
    <location>
        <begin position="391"/>
        <end position="412"/>
    </location>
</feature>
<feature type="transmembrane region" description="Helical" evidence="2">
    <location>
        <begin position="855"/>
        <end position="872"/>
    </location>
</feature>
<evidence type="ECO:0000256" key="2">
    <source>
        <dbReference type="SAM" id="Phobius"/>
    </source>
</evidence>
<feature type="transmembrane region" description="Helical" evidence="2">
    <location>
        <begin position="527"/>
        <end position="549"/>
    </location>
</feature>
<feature type="transmembrane region" description="Helical" evidence="2">
    <location>
        <begin position="335"/>
        <end position="354"/>
    </location>
</feature>
<feature type="transmembrane region" description="Helical" evidence="2">
    <location>
        <begin position="670"/>
        <end position="692"/>
    </location>
</feature>
<dbReference type="STRING" id="235985.SAMN05414137_114204"/>
<feature type="transmembrane region" description="Helical" evidence="2">
    <location>
        <begin position="637"/>
        <end position="658"/>
    </location>
</feature>
<feature type="transmembrane region" description="Helical" evidence="2">
    <location>
        <begin position="122"/>
        <end position="144"/>
    </location>
</feature>
<feature type="transmembrane region" description="Helical" evidence="2">
    <location>
        <begin position="584"/>
        <end position="602"/>
    </location>
</feature>
<proteinExistence type="predicted"/>
<keyword evidence="4" id="KW-1185">Reference proteome</keyword>
<keyword evidence="2" id="KW-0472">Membrane</keyword>
<evidence type="ECO:0000313" key="4">
    <source>
        <dbReference type="Proteomes" id="UP000183015"/>
    </source>
</evidence>
<protein>
    <submittedName>
        <fullName evidence="3">Uncharacterized protein</fullName>
    </submittedName>
</protein>
<reference evidence="4" key="1">
    <citation type="submission" date="2016-10" db="EMBL/GenBank/DDBJ databases">
        <authorList>
            <person name="Varghese N."/>
        </authorList>
    </citation>
    <scope>NUCLEOTIDE SEQUENCE [LARGE SCALE GENOMIC DNA]</scope>
    <source>
        <strain evidence="4">DSM 45096 / BCRC 16803 / CGMCC 4.1857 / CIP 109030 / JCM 12277 / KCTC 19219 / NBRC 100920 / 33214</strain>
    </source>
</reference>
<name>A0A1H7TUK6_STRJI</name>
<feature type="transmembrane region" description="Helical" evidence="2">
    <location>
        <begin position="801"/>
        <end position="820"/>
    </location>
</feature>